<feature type="chain" id="PRO_5047071009" description="Serine/threonine protein kinase" evidence="2">
    <location>
        <begin position="28"/>
        <end position="226"/>
    </location>
</feature>
<accession>A0ABW7YXT8</accession>
<organism evidence="3 4">
    <name type="scientific">Nonomuraea typhae</name>
    <dbReference type="NCBI Taxonomy" id="2603600"/>
    <lineage>
        <taxon>Bacteria</taxon>
        <taxon>Bacillati</taxon>
        <taxon>Actinomycetota</taxon>
        <taxon>Actinomycetes</taxon>
        <taxon>Streptosporangiales</taxon>
        <taxon>Streptosporangiaceae</taxon>
        <taxon>Nonomuraea</taxon>
    </lineage>
</organism>
<comment type="caution">
    <text evidence="3">The sequence shown here is derived from an EMBL/GenBank/DDBJ whole genome shotgun (WGS) entry which is preliminary data.</text>
</comment>
<gene>
    <name evidence="3" type="ORF">ACIBG2_24975</name>
</gene>
<dbReference type="RefSeq" id="WP_397084681.1">
    <property type="nucleotide sequence ID" value="NZ_JBITGY010000006.1"/>
</dbReference>
<reference evidence="3 4" key="1">
    <citation type="submission" date="2024-10" db="EMBL/GenBank/DDBJ databases">
        <title>The Natural Products Discovery Center: Release of the First 8490 Sequenced Strains for Exploring Actinobacteria Biosynthetic Diversity.</title>
        <authorList>
            <person name="Kalkreuter E."/>
            <person name="Kautsar S.A."/>
            <person name="Yang D."/>
            <person name="Bader C.D."/>
            <person name="Teijaro C.N."/>
            <person name="Fluegel L."/>
            <person name="Davis C.M."/>
            <person name="Simpson J.R."/>
            <person name="Lauterbach L."/>
            <person name="Steele A.D."/>
            <person name="Gui C."/>
            <person name="Meng S."/>
            <person name="Li G."/>
            <person name="Viehrig K."/>
            <person name="Ye F."/>
            <person name="Su P."/>
            <person name="Kiefer A.F."/>
            <person name="Nichols A."/>
            <person name="Cepeda A.J."/>
            <person name="Yan W."/>
            <person name="Fan B."/>
            <person name="Jiang Y."/>
            <person name="Adhikari A."/>
            <person name="Zheng C.-J."/>
            <person name="Schuster L."/>
            <person name="Cowan T.M."/>
            <person name="Smanski M.J."/>
            <person name="Chevrette M.G."/>
            <person name="De Carvalho L.P.S."/>
            <person name="Shen B."/>
        </authorList>
    </citation>
    <scope>NUCLEOTIDE SEQUENCE [LARGE SCALE GENOMIC DNA]</scope>
    <source>
        <strain evidence="3 4">NPDC050545</strain>
    </source>
</reference>
<keyword evidence="4" id="KW-1185">Reference proteome</keyword>
<evidence type="ECO:0000256" key="2">
    <source>
        <dbReference type="SAM" id="SignalP"/>
    </source>
</evidence>
<sequence length="226" mass="22876">MSRLGPVITLAAGAVLAAGLGVASVTAAPAANENTAAPPPSNAATAEPTPTRTQTNTQAQPQAERPTPARADYATRIKGGLLAISVRNGKAIAYFCDGKTEAWFKGPAADGAVDLKGFGEATVSAELGGGKAKGELSVGGSTVDFSAPLVKKPSGLYRATAVVRGAQVKAGWIVLKRPDGNGFYQVGLAVQGETRTPAPALDPGTPNAPVRLGEATLYPEDIEEIS</sequence>
<evidence type="ECO:0000313" key="4">
    <source>
        <dbReference type="Proteomes" id="UP001612741"/>
    </source>
</evidence>
<evidence type="ECO:0000313" key="3">
    <source>
        <dbReference type="EMBL" id="MFI6500653.1"/>
    </source>
</evidence>
<proteinExistence type="predicted"/>
<protein>
    <recommendedName>
        <fullName evidence="5">Serine/threonine protein kinase</fullName>
    </recommendedName>
</protein>
<feature type="compositionally biased region" description="Polar residues" evidence="1">
    <location>
        <begin position="52"/>
        <end position="61"/>
    </location>
</feature>
<feature type="signal peptide" evidence="2">
    <location>
        <begin position="1"/>
        <end position="27"/>
    </location>
</feature>
<dbReference type="EMBL" id="JBITGY010000006">
    <property type="protein sequence ID" value="MFI6500653.1"/>
    <property type="molecule type" value="Genomic_DNA"/>
</dbReference>
<dbReference type="Proteomes" id="UP001612741">
    <property type="component" value="Unassembled WGS sequence"/>
</dbReference>
<feature type="region of interest" description="Disordered" evidence="1">
    <location>
        <begin position="32"/>
        <end position="69"/>
    </location>
</feature>
<feature type="compositionally biased region" description="Low complexity" evidence="1">
    <location>
        <begin position="32"/>
        <end position="51"/>
    </location>
</feature>
<name>A0ABW7YXT8_9ACTN</name>
<evidence type="ECO:0008006" key="5">
    <source>
        <dbReference type="Google" id="ProtNLM"/>
    </source>
</evidence>
<evidence type="ECO:0000256" key="1">
    <source>
        <dbReference type="SAM" id="MobiDB-lite"/>
    </source>
</evidence>
<keyword evidence="2" id="KW-0732">Signal</keyword>